<keyword evidence="4 8" id="KW-0238">DNA-binding</keyword>
<dbReference type="NCBIfam" id="TIGR01462">
    <property type="entry name" value="greA"/>
    <property type="match status" value="1"/>
</dbReference>
<keyword evidence="12" id="KW-0251">Elongation factor</keyword>
<accession>A0A347ZSQ7</accession>
<evidence type="ECO:0000256" key="7">
    <source>
        <dbReference type="ARBA" id="ARBA00030776"/>
    </source>
</evidence>
<dbReference type="NCBIfam" id="NF001263">
    <property type="entry name" value="PRK00226.1-4"/>
    <property type="match status" value="1"/>
</dbReference>
<protein>
    <recommendedName>
        <fullName evidence="2 8">Transcription elongation factor GreA</fullName>
    </recommendedName>
    <alternativeName>
        <fullName evidence="7 8">Transcript cleavage factor GreA</fullName>
    </alternativeName>
</protein>
<evidence type="ECO:0000259" key="11">
    <source>
        <dbReference type="Pfam" id="PF03449"/>
    </source>
</evidence>
<evidence type="ECO:0000256" key="9">
    <source>
        <dbReference type="RuleBase" id="RU000556"/>
    </source>
</evidence>
<dbReference type="Gene3D" id="3.10.50.30">
    <property type="entry name" value="Transcription elongation factor, GreA/GreB, C-terminal domain"/>
    <property type="match status" value="1"/>
</dbReference>
<evidence type="ECO:0000256" key="4">
    <source>
        <dbReference type="ARBA" id="ARBA00023125"/>
    </source>
</evidence>
<dbReference type="SUPFAM" id="SSF54534">
    <property type="entry name" value="FKBP-like"/>
    <property type="match status" value="1"/>
</dbReference>
<dbReference type="FunFam" id="1.10.287.180:FF:000001">
    <property type="entry name" value="Transcription elongation factor GreA"/>
    <property type="match status" value="1"/>
</dbReference>
<comment type="similarity">
    <text evidence="1 8 9">Belongs to the GreA/GreB family.</text>
</comment>
<dbReference type="PROSITE" id="PS00830">
    <property type="entry name" value="GREAB_2"/>
    <property type="match status" value="1"/>
</dbReference>
<keyword evidence="13" id="KW-1185">Reference proteome</keyword>
<keyword evidence="12" id="KW-0648">Protein biosynthesis</keyword>
<evidence type="ECO:0000313" key="13">
    <source>
        <dbReference type="Proteomes" id="UP000256388"/>
    </source>
</evidence>
<evidence type="ECO:0000313" key="12">
    <source>
        <dbReference type="EMBL" id="REG11089.1"/>
    </source>
</evidence>
<feature type="domain" description="Transcription elongation factor GreA/GreB N-terminal" evidence="11">
    <location>
        <begin position="5"/>
        <end position="73"/>
    </location>
</feature>
<evidence type="ECO:0000256" key="6">
    <source>
        <dbReference type="ARBA" id="ARBA00024916"/>
    </source>
</evidence>
<proteinExistence type="inferred from homology"/>
<dbReference type="OrthoDB" id="9808774at2"/>
<evidence type="ECO:0000256" key="8">
    <source>
        <dbReference type="HAMAP-Rule" id="MF_00105"/>
    </source>
</evidence>
<dbReference type="AlphaFoldDB" id="A0A347ZSQ7"/>
<dbReference type="SUPFAM" id="SSF46557">
    <property type="entry name" value="GreA transcript cleavage protein, N-terminal domain"/>
    <property type="match status" value="1"/>
</dbReference>
<evidence type="ECO:0000256" key="2">
    <source>
        <dbReference type="ARBA" id="ARBA00013729"/>
    </source>
</evidence>
<feature type="domain" description="Transcription elongation factor GreA/GreB C-terminal" evidence="10">
    <location>
        <begin position="83"/>
        <end position="154"/>
    </location>
</feature>
<sequence>MANDIYLTPDGIEKVQAELEILINEKRPELSRRLRAAIEMGDLSENADYISAKEDQGFIEGRILELQHILKNAVAIEENENREYVQIGSEVVVKEEEYPEETFNIVGSKEANPDEGKISYESPIGKALLKHRVGDIVRVETPAGSINFKIVRIK</sequence>
<dbReference type="GO" id="GO:0003677">
    <property type="term" value="F:DNA binding"/>
    <property type="evidence" value="ECO:0007669"/>
    <property type="project" value="UniProtKB-UniRule"/>
</dbReference>
<dbReference type="HAMAP" id="MF_00105">
    <property type="entry name" value="GreA_GreB"/>
    <property type="match status" value="1"/>
</dbReference>
<dbReference type="PANTHER" id="PTHR30437:SF4">
    <property type="entry name" value="TRANSCRIPTION ELONGATION FACTOR GREA"/>
    <property type="match status" value="1"/>
</dbReference>
<evidence type="ECO:0000256" key="1">
    <source>
        <dbReference type="ARBA" id="ARBA00008213"/>
    </source>
</evidence>
<dbReference type="InterPro" id="IPR028624">
    <property type="entry name" value="Tscrpt_elong_fac_GreA/B"/>
</dbReference>
<dbReference type="GO" id="GO:0070063">
    <property type="term" value="F:RNA polymerase binding"/>
    <property type="evidence" value="ECO:0007669"/>
    <property type="project" value="InterPro"/>
</dbReference>
<dbReference type="InterPro" id="IPR036953">
    <property type="entry name" value="GreA/GreB_C_sf"/>
</dbReference>
<reference evidence="12 13" key="1">
    <citation type="submission" date="2018-08" db="EMBL/GenBank/DDBJ databases">
        <title>Genomic Encyclopedia of Type Strains, Phase IV (KMG-IV): sequencing the most valuable type-strain genomes for metagenomic binning, comparative biology and taxonomic classification.</title>
        <authorList>
            <person name="Goeker M."/>
        </authorList>
    </citation>
    <scope>NUCLEOTIDE SEQUENCE [LARGE SCALE GENOMIC DNA]</scope>
    <source>
        <strain evidence="12 13">DSM 23923</strain>
    </source>
</reference>
<dbReference type="FunFam" id="3.10.50.30:FF:000001">
    <property type="entry name" value="Transcription elongation factor GreA"/>
    <property type="match status" value="1"/>
</dbReference>
<dbReference type="InterPro" id="IPR018151">
    <property type="entry name" value="TF_GreA/GreB_CS"/>
</dbReference>
<dbReference type="PROSITE" id="PS00829">
    <property type="entry name" value="GREAB_1"/>
    <property type="match status" value="1"/>
</dbReference>
<name>A0A347ZSQ7_9CHLR</name>
<dbReference type="InterPro" id="IPR036805">
    <property type="entry name" value="Tscrpt_elong_fac_GreA/B_N_sf"/>
</dbReference>
<dbReference type="InterPro" id="IPR001437">
    <property type="entry name" value="Tscrpt_elong_fac_GreA/B_C"/>
</dbReference>
<dbReference type="Proteomes" id="UP000256388">
    <property type="component" value="Unassembled WGS sequence"/>
</dbReference>
<dbReference type="PANTHER" id="PTHR30437">
    <property type="entry name" value="TRANSCRIPTION ELONGATION FACTOR GREA"/>
    <property type="match status" value="1"/>
</dbReference>
<evidence type="ECO:0000256" key="3">
    <source>
        <dbReference type="ARBA" id="ARBA00023015"/>
    </source>
</evidence>
<dbReference type="EMBL" id="QUMS01000001">
    <property type="protein sequence ID" value="REG11089.1"/>
    <property type="molecule type" value="Genomic_DNA"/>
</dbReference>
<dbReference type="GO" id="GO:0006354">
    <property type="term" value="P:DNA-templated transcription elongation"/>
    <property type="evidence" value="ECO:0007669"/>
    <property type="project" value="TreeGrafter"/>
</dbReference>
<evidence type="ECO:0000259" key="10">
    <source>
        <dbReference type="Pfam" id="PF01272"/>
    </source>
</evidence>
<comment type="function">
    <text evidence="6 8 9">Necessary for efficient RNA polymerase transcription elongation past template-encoded arresting sites. The arresting sites in DNA have the property of trapping a certain fraction of elongating RNA polymerases that pass through, resulting in locked ternary complexes. Cleavage of the nascent transcript by cleavage factors such as GreA or GreB allows the resumption of elongation from the new 3'terminus. GreA releases sequences of 2 to 3 nucleotides.</text>
</comment>
<dbReference type="InterPro" id="IPR023459">
    <property type="entry name" value="Tscrpt_elong_fac_GreA/B_fam"/>
</dbReference>
<dbReference type="Pfam" id="PF03449">
    <property type="entry name" value="GreA_GreB_N"/>
    <property type="match status" value="1"/>
</dbReference>
<dbReference type="PIRSF" id="PIRSF006092">
    <property type="entry name" value="GreA_GreB"/>
    <property type="match status" value="1"/>
</dbReference>
<evidence type="ECO:0000256" key="5">
    <source>
        <dbReference type="ARBA" id="ARBA00023163"/>
    </source>
</evidence>
<keyword evidence="5 8" id="KW-0804">Transcription</keyword>
<dbReference type="GO" id="GO:0032784">
    <property type="term" value="P:regulation of DNA-templated transcription elongation"/>
    <property type="evidence" value="ECO:0007669"/>
    <property type="project" value="UniProtKB-UniRule"/>
</dbReference>
<dbReference type="Pfam" id="PF01272">
    <property type="entry name" value="GreA_GreB"/>
    <property type="match status" value="1"/>
</dbReference>
<dbReference type="GO" id="GO:0003746">
    <property type="term" value="F:translation elongation factor activity"/>
    <property type="evidence" value="ECO:0007669"/>
    <property type="project" value="UniProtKB-KW"/>
</dbReference>
<dbReference type="InterPro" id="IPR022691">
    <property type="entry name" value="Tscrpt_elong_fac_GreA/B_N"/>
</dbReference>
<comment type="caution">
    <text evidence="12">The sequence shown here is derived from an EMBL/GenBank/DDBJ whole genome shotgun (WGS) entry which is preliminary data.</text>
</comment>
<dbReference type="RefSeq" id="WP_116224232.1">
    <property type="nucleotide sequence ID" value="NZ_AP018437.1"/>
</dbReference>
<keyword evidence="3 8" id="KW-0805">Transcription regulation</keyword>
<organism evidence="12 13">
    <name type="scientific">Pelolinea submarina</name>
    <dbReference type="NCBI Taxonomy" id="913107"/>
    <lineage>
        <taxon>Bacteria</taxon>
        <taxon>Bacillati</taxon>
        <taxon>Chloroflexota</taxon>
        <taxon>Anaerolineae</taxon>
        <taxon>Anaerolineales</taxon>
        <taxon>Anaerolineaceae</taxon>
        <taxon>Pelolinea</taxon>
    </lineage>
</organism>
<dbReference type="Gene3D" id="1.10.287.180">
    <property type="entry name" value="Transcription elongation factor, GreA/GreB, N-terminal domain"/>
    <property type="match status" value="1"/>
</dbReference>
<gene>
    <name evidence="8" type="primary">greA</name>
    <name evidence="12" type="ORF">DFR64_0962</name>
</gene>
<dbReference type="InterPro" id="IPR006359">
    <property type="entry name" value="Tscrpt_elong_fac_GreA"/>
</dbReference>